<reference evidence="2" key="1">
    <citation type="submission" date="2019-08" db="EMBL/GenBank/DDBJ databases">
        <title>The genome of the North American firefly Photinus pyralis.</title>
        <authorList>
            <consortium name="Photinus pyralis genome working group"/>
            <person name="Fallon T.R."/>
            <person name="Sander Lower S.E."/>
            <person name="Weng J.-K."/>
        </authorList>
    </citation>
    <scope>NUCLEOTIDE SEQUENCE</scope>
    <source>
        <strain evidence="2">TRF0915ILg1</strain>
        <tissue evidence="2">Whole body</tissue>
    </source>
</reference>
<proteinExistence type="predicted"/>
<organism evidence="2 3">
    <name type="scientific">Ignelater luminosus</name>
    <name type="common">Cucubano</name>
    <name type="synonym">Pyrophorus luminosus</name>
    <dbReference type="NCBI Taxonomy" id="2038154"/>
    <lineage>
        <taxon>Eukaryota</taxon>
        <taxon>Metazoa</taxon>
        <taxon>Ecdysozoa</taxon>
        <taxon>Arthropoda</taxon>
        <taxon>Hexapoda</taxon>
        <taxon>Insecta</taxon>
        <taxon>Pterygota</taxon>
        <taxon>Neoptera</taxon>
        <taxon>Endopterygota</taxon>
        <taxon>Coleoptera</taxon>
        <taxon>Polyphaga</taxon>
        <taxon>Elateriformia</taxon>
        <taxon>Elateroidea</taxon>
        <taxon>Elateridae</taxon>
        <taxon>Agrypninae</taxon>
        <taxon>Pyrophorini</taxon>
        <taxon>Ignelater</taxon>
    </lineage>
</organism>
<protein>
    <submittedName>
        <fullName evidence="2">Uncharacterized protein</fullName>
    </submittedName>
</protein>
<accession>A0A8K0CV57</accession>
<dbReference type="Proteomes" id="UP000801492">
    <property type="component" value="Unassembled WGS sequence"/>
</dbReference>
<sequence>MALKIGTITWCCLIIGMLLAISSVECKTKIKHNFSSWFSKKTKYQYEVQNSVYDFPHGMGMNVTLDYDYVTDCNLYIETKLCDGAIPICMNNGTIMCVANSESIPCPAADCVTVRKKQCNPKSTQCEKTYPCLVRLRKLLRDVTNRKVIDPPPFLKGLCVTLVAVPKVVPKQ</sequence>
<feature type="chain" id="PRO_5035458974" evidence="1">
    <location>
        <begin position="27"/>
        <end position="172"/>
    </location>
</feature>
<evidence type="ECO:0000313" key="2">
    <source>
        <dbReference type="EMBL" id="KAF2893089.1"/>
    </source>
</evidence>
<feature type="signal peptide" evidence="1">
    <location>
        <begin position="1"/>
        <end position="26"/>
    </location>
</feature>
<keyword evidence="3" id="KW-1185">Reference proteome</keyword>
<dbReference type="EMBL" id="VTPC01008253">
    <property type="protein sequence ID" value="KAF2893089.1"/>
    <property type="molecule type" value="Genomic_DNA"/>
</dbReference>
<keyword evidence="1" id="KW-0732">Signal</keyword>
<evidence type="ECO:0000313" key="3">
    <source>
        <dbReference type="Proteomes" id="UP000801492"/>
    </source>
</evidence>
<dbReference type="AlphaFoldDB" id="A0A8K0CV57"/>
<name>A0A8K0CV57_IGNLU</name>
<evidence type="ECO:0000256" key="1">
    <source>
        <dbReference type="SAM" id="SignalP"/>
    </source>
</evidence>
<gene>
    <name evidence="2" type="ORF">ILUMI_13086</name>
</gene>
<dbReference type="OrthoDB" id="6774726at2759"/>
<comment type="caution">
    <text evidence="2">The sequence shown here is derived from an EMBL/GenBank/DDBJ whole genome shotgun (WGS) entry which is preliminary data.</text>
</comment>